<dbReference type="EMBL" id="JAHLQK010000004">
    <property type="protein sequence ID" value="MBU5676935.1"/>
    <property type="molecule type" value="Genomic_DNA"/>
</dbReference>
<sequence length="85" mass="9752">MKHLSKGIIAMIIFYIFNTFIFSIIGEIIFVGDRFTISYHMFTYTGLMTLCGVIIVCTYIVVEKLNEVKSMLIKSDTLQSDINKD</sequence>
<name>A0ABS6G680_9FIRM</name>
<evidence type="ECO:0000313" key="3">
    <source>
        <dbReference type="Proteomes" id="UP000779508"/>
    </source>
</evidence>
<keyword evidence="1" id="KW-0472">Membrane</keyword>
<feature type="transmembrane region" description="Helical" evidence="1">
    <location>
        <begin position="42"/>
        <end position="62"/>
    </location>
</feature>
<keyword evidence="3" id="KW-1185">Reference proteome</keyword>
<gene>
    <name evidence="2" type="ORF">KQI88_10955</name>
</gene>
<keyword evidence="1" id="KW-1133">Transmembrane helix</keyword>
<feature type="transmembrane region" description="Helical" evidence="1">
    <location>
        <begin position="7"/>
        <end position="30"/>
    </location>
</feature>
<dbReference type="RefSeq" id="WP_216417284.1">
    <property type="nucleotide sequence ID" value="NZ_JAHLQK010000004.1"/>
</dbReference>
<comment type="caution">
    <text evidence="2">The sequence shown here is derived from an EMBL/GenBank/DDBJ whole genome shotgun (WGS) entry which is preliminary data.</text>
</comment>
<organism evidence="2 3">
    <name type="scientific">Alkaliphilus flagellatus</name>
    <dbReference type="NCBI Taxonomy" id="2841507"/>
    <lineage>
        <taxon>Bacteria</taxon>
        <taxon>Bacillati</taxon>
        <taxon>Bacillota</taxon>
        <taxon>Clostridia</taxon>
        <taxon>Peptostreptococcales</taxon>
        <taxon>Natronincolaceae</taxon>
        <taxon>Alkaliphilus</taxon>
    </lineage>
</organism>
<dbReference type="Proteomes" id="UP000779508">
    <property type="component" value="Unassembled WGS sequence"/>
</dbReference>
<evidence type="ECO:0000313" key="2">
    <source>
        <dbReference type="EMBL" id="MBU5676935.1"/>
    </source>
</evidence>
<protein>
    <submittedName>
        <fullName evidence="2">Uncharacterized protein</fullName>
    </submittedName>
</protein>
<proteinExistence type="predicted"/>
<keyword evidence="1" id="KW-0812">Transmembrane</keyword>
<evidence type="ECO:0000256" key="1">
    <source>
        <dbReference type="SAM" id="Phobius"/>
    </source>
</evidence>
<reference evidence="2 3" key="1">
    <citation type="submission" date="2021-06" db="EMBL/GenBank/DDBJ databases">
        <authorList>
            <person name="Sun Q."/>
            <person name="Li D."/>
        </authorList>
    </citation>
    <scope>NUCLEOTIDE SEQUENCE [LARGE SCALE GENOMIC DNA]</scope>
    <source>
        <strain evidence="2 3">MSJ-5</strain>
    </source>
</reference>
<accession>A0ABS6G680</accession>